<feature type="compositionally biased region" description="Basic residues" evidence="1">
    <location>
        <begin position="75"/>
        <end position="84"/>
    </location>
</feature>
<comment type="caution">
    <text evidence="2">The sequence shown here is derived from an EMBL/GenBank/DDBJ whole genome shotgun (WGS) entry which is preliminary data.</text>
</comment>
<gene>
    <name evidence="2" type="ORF">DCAR_020227</name>
</gene>
<dbReference type="Gramene" id="KZM92408">
    <property type="protein sequence ID" value="KZM92408"/>
    <property type="gene ID" value="DCAR_020227"/>
</dbReference>
<name>A0A164WXP0_DAUCS</name>
<evidence type="ECO:0000313" key="2">
    <source>
        <dbReference type="EMBL" id="KZM92408.1"/>
    </source>
</evidence>
<feature type="region of interest" description="Disordered" evidence="1">
    <location>
        <begin position="125"/>
        <end position="146"/>
    </location>
</feature>
<feature type="region of interest" description="Disordered" evidence="1">
    <location>
        <begin position="1"/>
        <end position="89"/>
    </location>
</feature>
<organism evidence="2">
    <name type="scientific">Daucus carota subsp. sativus</name>
    <name type="common">Carrot</name>
    <dbReference type="NCBI Taxonomy" id="79200"/>
    <lineage>
        <taxon>Eukaryota</taxon>
        <taxon>Viridiplantae</taxon>
        <taxon>Streptophyta</taxon>
        <taxon>Embryophyta</taxon>
        <taxon>Tracheophyta</taxon>
        <taxon>Spermatophyta</taxon>
        <taxon>Magnoliopsida</taxon>
        <taxon>eudicotyledons</taxon>
        <taxon>Gunneridae</taxon>
        <taxon>Pentapetalae</taxon>
        <taxon>asterids</taxon>
        <taxon>campanulids</taxon>
        <taxon>Apiales</taxon>
        <taxon>Apiaceae</taxon>
        <taxon>Apioideae</taxon>
        <taxon>Scandiceae</taxon>
        <taxon>Daucinae</taxon>
        <taxon>Daucus</taxon>
        <taxon>Daucus sect. Daucus</taxon>
    </lineage>
</organism>
<proteinExistence type="predicted"/>
<reference evidence="2" key="1">
    <citation type="journal article" date="2016" name="Nat. Genet.">
        <title>A high-quality carrot genome assembly provides new insights into carotenoid accumulation and asterid genome evolution.</title>
        <authorList>
            <person name="Iorizzo M."/>
            <person name="Ellison S."/>
            <person name="Senalik D."/>
            <person name="Zeng P."/>
            <person name="Satapoomin P."/>
            <person name="Huang J."/>
            <person name="Bowman M."/>
            <person name="Iovene M."/>
            <person name="Sanseverino W."/>
            <person name="Cavagnaro P."/>
            <person name="Yildiz M."/>
            <person name="Macko-Podgorni A."/>
            <person name="Moranska E."/>
            <person name="Grzebelus E."/>
            <person name="Grzebelus D."/>
            <person name="Ashrafi H."/>
            <person name="Zheng Z."/>
            <person name="Cheng S."/>
            <person name="Spooner D."/>
            <person name="Van Deynze A."/>
            <person name="Simon P."/>
        </authorList>
    </citation>
    <scope>NUCLEOTIDE SEQUENCE [LARGE SCALE GENOMIC DNA]</scope>
    <source>
        <tissue evidence="2">Leaf</tissue>
    </source>
</reference>
<sequence>MDHFFSYSSSSYSAPPQDPYQYSGHPQSTFTTGNASGFGNDNDQPIHIPDEEMSLASSNPKKRGGRKKVQETRHPVYRGVRRRNPDKGQNACLNFADSTWRLPVPASSDPKDIQKAAAEAAEAFRPQENHNSEDRSIPEETQELQENHEGSYLDEEAMFATPEYMNNMAQGMMLPPPQFAQSDMYYGNDDMDYVTDMSLWNY</sequence>
<protein>
    <recommendedName>
        <fullName evidence="3">AP2/ERF domain-containing protein</fullName>
    </recommendedName>
</protein>
<dbReference type="PANTHER" id="PTHR31839">
    <property type="entry name" value="DEHYDRATION-RESPONSIVE ELEMENT-BINDING PROTEIN 1D"/>
    <property type="match status" value="1"/>
</dbReference>
<feature type="compositionally biased region" description="Low complexity" evidence="1">
    <location>
        <begin position="1"/>
        <end position="23"/>
    </location>
</feature>
<evidence type="ECO:0000256" key="1">
    <source>
        <dbReference type="SAM" id="MobiDB-lite"/>
    </source>
</evidence>
<evidence type="ECO:0008006" key="3">
    <source>
        <dbReference type="Google" id="ProtNLM"/>
    </source>
</evidence>
<dbReference type="EMBL" id="LNRQ01000006">
    <property type="protein sequence ID" value="KZM92408.1"/>
    <property type="molecule type" value="Genomic_DNA"/>
</dbReference>
<dbReference type="PANTHER" id="PTHR31839:SF2">
    <property type="entry name" value="DEHYDRATION-RESPONSIVE ELEMENT-BINDING PROTEIN 1D"/>
    <property type="match status" value="1"/>
</dbReference>
<feature type="compositionally biased region" description="Polar residues" evidence="1">
    <location>
        <begin position="24"/>
        <end position="43"/>
    </location>
</feature>
<dbReference type="AlphaFoldDB" id="A0A164WXP0"/>
<dbReference type="STRING" id="79200.A0A164WXP0"/>
<feature type="compositionally biased region" description="Basic and acidic residues" evidence="1">
    <location>
        <begin position="125"/>
        <end position="138"/>
    </location>
</feature>
<dbReference type="GO" id="GO:0003700">
    <property type="term" value="F:DNA-binding transcription factor activity"/>
    <property type="evidence" value="ECO:0007669"/>
    <property type="project" value="InterPro"/>
</dbReference>
<dbReference type="InterPro" id="IPR045277">
    <property type="entry name" value="DRE1A-I"/>
</dbReference>
<accession>A0A164WXP0</accession>